<dbReference type="EMBL" id="HBHP01009162">
    <property type="protein sequence ID" value="CAD9755421.1"/>
    <property type="molecule type" value="Transcribed_RNA"/>
</dbReference>
<dbReference type="PANTHER" id="PTHR15139:SF0">
    <property type="entry name" value="TUBULIN-SPECIFIC CHAPERONE C"/>
    <property type="match status" value="1"/>
</dbReference>
<dbReference type="InterPro" id="IPR031925">
    <property type="entry name" value="TBCC_N"/>
</dbReference>
<feature type="domain" description="C-CAP/cofactor C-like" evidence="8">
    <location>
        <begin position="154"/>
        <end position="305"/>
    </location>
</feature>
<keyword evidence="3" id="KW-0963">Cytoplasm</keyword>
<dbReference type="InterPro" id="IPR017901">
    <property type="entry name" value="C-CAP_CF_C-like"/>
</dbReference>
<dbReference type="Gene3D" id="1.20.58.1250">
    <property type="entry name" value="Tubulin Binding Cofactor C, N-terminal domain"/>
    <property type="match status" value="1"/>
</dbReference>
<keyword evidence="5" id="KW-0143">Chaperone</keyword>
<evidence type="ECO:0000256" key="4">
    <source>
        <dbReference type="ARBA" id="ARBA00022990"/>
    </source>
</evidence>
<keyword evidence="4" id="KW-0007">Acetylation</keyword>
<protein>
    <recommendedName>
        <fullName evidence="8">C-CAP/cofactor C-like domain-containing protein</fullName>
    </recommendedName>
</protein>
<comment type="similarity">
    <text evidence="2">Belongs to the TBCC family.</text>
</comment>
<reference evidence="9" key="1">
    <citation type="submission" date="2021-01" db="EMBL/GenBank/DDBJ databases">
        <authorList>
            <person name="Corre E."/>
            <person name="Pelletier E."/>
            <person name="Niang G."/>
            <person name="Scheremetjew M."/>
            <person name="Finn R."/>
            <person name="Kale V."/>
            <person name="Holt S."/>
            <person name="Cochrane G."/>
            <person name="Meng A."/>
            <person name="Brown T."/>
            <person name="Cohen L."/>
        </authorList>
    </citation>
    <scope>NUCLEOTIDE SEQUENCE</scope>
    <source>
        <strain evidence="9">CCMP622</strain>
    </source>
</reference>
<dbReference type="GO" id="GO:0007021">
    <property type="term" value="P:tubulin complex assembly"/>
    <property type="evidence" value="ECO:0007669"/>
    <property type="project" value="TreeGrafter"/>
</dbReference>
<dbReference type="AlphaFoldDB" id="A0A7S2X9A2"/>
<dbReference type="Pfam" id="PF07986">
    <property type="entry name" value="TBCC"/>
    <property type="match status" value="1"/>
</dbReference>
<feature type="region of interest" description="Disordered" evidence="7">
    <location>
        <begin position="128"/>
        <end position="162"/>
    </location>
</feature>
<evidence type="ECO:0000256" key="6">
    <source>
        <dbReference type="ARBA" id="ARBA00026055"/>
    </source>
</evidence>
<dbReference type="Gene3D" id="2.160.20.70">
    <property type="match status" value="1"/>
</dbReference>
<dbReference type="InterPro" id="IPR016098">
    <property type="entry name" value="CAP/MinC_C"/>
</dbReference>
<dbReference type="SMART" id="SM00673">
    <property type="entry name" value="CARP"/>
    <property type="match status" value="2"/>
</dbReference>
<proteinExistence type="inferred from homology"/>
<dbReference type="Pfam" id="PF16752">
    <property type="entry name" value="TBCC_N"/>
    <property type="match status" value="1"/>
</dbReference>
<evidence type="ECO:0000256" key="5">
    <source>
        <dbReference type="ARBA" id="ARBA00023186"/>
    </source>
</evidence>
<sequence length="329" mass="37856">MEVEQSEVLARIQARHLDRNAKEQKRKISLEVEQKKAGESVEQFSRKLMERKRNVEAKIDKAASVKAEDLPSYFEETMSEIFAIQRFAAECTFFLPPYEVRQARQIVSSLQQSASKTKSELLPRKRFRFRKRRTKKSKPDQTQASDAKAGDAHSAESSSLVETTMHTIESKNNIELKLKEEDIHHKNIKFSSLSNSQVWALFPTNTIRLTDLEKTTIIVGPVSGPVYIERCTDCTFFLPCRQLRVHEVKGCTFYLNVMSKPIIEHCTGVRVGRYNVAYPTLEEELEKAGFSKGTNCWNQVCDFNWLRDQQSPNWSALKPEEEAAPQTFK</sequence>
<dbReference type="PROSITE" id="PS51329">
    <property type="entry name" value="C_CAP_COFACTOR_C"/>
    <property type="match status" value="1"/>
</dbReference>
<gene>
    <name evidence="9" type="ORF">LSP00402_LOCUS5704</name>
</gene>
<name>A0A7S2X9A2_9EUKA</name>
<accession>A0A7S2X9A2</accession>
<organism evidence="9">
    <name type="scientific">Lotharella oceanica</name>
    <dbReference type="NCBI Taxonomy" id="641309"/>
    <lineage>
        <taxon>Eukaryota</taxon>
        <taxon>Sar</taxon>
        <taxon>Rhizaria</taxon>
        <taxon>Cercozoa</taxon>
        <taxon>Chlorarachniophyceae</taxon>
        <taxon>Lotharella</taxon>
    </lineage>
</organism>
<evidence type="ECO:0000256" key="2">
    <source>
        <dbReference type="ARBA" id="ARBA00008848"/>
    </source>
</evidence>
<dbReference type="GO" id="GO:0005737">
    <property type="term" value="C:cytoplasm"/>
    <property type="evidence" value="ECO:0007669"/>
    <property type="project" value="UniProtKB-SubCell"/>
</dbReference>
<dbReference type="InterPro" id="IPR012945">
    <property type="entry name" value="Tubulin-bd_cofactor_C_dom"/>
</dbReference>
<comment type="subunit">
    <text evidence="6">Supercomplex made of cofactors A to E. Cofactors A and D function by capturing and stabilizing tubulin in a quasi-native conformation. Cofactor E binds to the cofactor D-tubulin complex; interaction with cofactor C then causes the release of tubulin polypeptides that are committed to the native state.</text>
</comment>
<dbReference type="InterPro" id="IPR038397">
    <property type="entry name" value="TBCC_N_sf"/>
</dbReference>
<dbReference type="PANTHER" id="PTHR15139">
    <property type="entry name" value="TUBULIN FOLDING COFACTOR C"/>
    <property type="match status" value="1"/>
</dbReference>
<evidence type="ECO:0000256" key="3">
    <source>
        <dbReference type="ARBA" id="ARBA00022490"/>
    </source>
</evidence>
<comment type="subcellular location">
    <subcellularLocation>
        <location evidence="1">Cytoplasm</location>
    </subcellularLocation>
</comment>
<dbReference type="GO" id="GO:0007023">
    <property type="term" value="P:post-chaperonin tubulin folding pathway"/>
    <property type="evidence" value="ECO:0007669"/>
    <property type="project" value="InterPro"/>
</dbReference>
<evidence type="ECO:0000313" key="9">
    <source>
        <dbReference type="EMBL" id="CAD9755421.1"/>
    </source>
</evidence>
<evidence type="ECO:0000256" key="1">
    <source>
        <dbReference type="ARBA" id="ARBA00004496"/>
    </source>
</evidence>
<dbReference type="GO" id="GO:0015631">
    <property type="term" value="F:tubulin binding"/>
    <property type="evidence" value="ECO:0007669"/>
    <property type="project" value="InterPro"/>
</dbReference>
<dbReference type="InterPro" id="IPR006599">
    <property type="entry name" value="CARP_motif"/>
</dbReference>
<evidence type="ECO:0000259" key="8">
    <source>
        <dbReference type="PROSITE" id="PS51329"/>
    </source>
</evidence>
<dbReference type="InterPro" id="IPR027684">
    <property type="entry name" value="TBCC"/>
</dbReference>
<evidence type="ECO:0000256" key="7">
    <source>
        <dbReference type="SAM" id="MobiDB-lite"/>
    </source>
</evidence>